<sequence length="193" mass="20097">MPRIDAPTVVEHHQMRRGALLAAGIEILGTEGPSGLTHSALGEAAGIARTSVYQYFPSRDELVDAVIDHAFSLASAHLSATVEQAASPVDRVAAYVTHAVARASDATHRVFASIPGDRLSPAQEERLAELHRAALAPLRDALTELGVPDPSLTASLIDAMVQAASRHILAGEDPASVTPALVNAVVSGPLARN</sequence>
<dbReference type="PROSITE" id="PS50977">
    <property type="entry name" value="HTH_TETR_2"/>
    <property type="match status" value="1"/>
</dbReference>
<dbReference type="PANTHER" id="PTHR30055:SF226">
    <property type="entry name" value="HTH-TYPE TRANSCRIPTIONAL REGULATOR PKSA"/>
    <property type="match status" value="1"/>
</dbReference>
<feature type="domain" description="HTH tetR-type" evidence="3">
    <location>
        <begin position="14"/>
        <end position="74"/>
    </location>
</feature>
<dbReference type="Gene3D" id="1.10.357.10">
    <property type="entry name" value="Tetracycline Repressor, domain 2"/>
    <property type="match status" value="1"/>
</dbReference>
<gene>
    <name evidence="4" type="ORF">BKA03_002076</name>
</gene>
<dbReference type="InterPro" id="IPR001647">
    <property type="entry name" value="HTH_TetR"/>
</dbReference>
<feature type="DNA-binding region" description="H-T-H motif" evidence="2">
    <location>
        <begin position="37"/>
        <end position="56"/>
    </location>
</feature>
<keyword evidence="1 2" id="KW-0238">DNA-binding</keyword>
<dbReference type="PRINTS" id="PR00455">
    <property type="entry name" value="HTHTETR"/>
</dbReference>
<dbReference type="AlphaFoldDB" id="A0A7Z0CKL2"/>
<dbReference type="GO" id="GO:0003700">
    <property type="term" value="F:DNA-binding transcription factor activity"/>
    <property type="evidence" value="ECO:0007669"/>
    <property type="project" value="TreeGrafter"/>
</dbReference>
<name>A0A7Z0CKL2_9MICO</name>
<evidence type="ECO:0000256" key="1">
    <source>
        <dbReference type="ARBA" id="ARBA00023125"/>
    </source>
</evidence>
<dbReference type="Pfam" id="PF00440">
    <property type="entry name" value="TetR_N"/>
    <property type="match status" value="1"/>
</dbReference>
<evidence type="ECO:0000313" key="4">
    <source>
        <dbReference type="EMBL" id="NYI41957.1"/>
    </source>
</evidence>
<dbReference type="Proteomes" id="UP000547973">
    <property type="component" value="Unassembled WGS sequence"/>
</dbReference>
<organism evidence="4 5">
    <name type="scientific">Demequina lutea</name>
    <dbReference type="NCBI Taxonomy" id="431489"/>
    <lineage>
        <taxon>Bacteria</taxon>
        <taxon>Bacillati</taxon>
        <taxon>Actinomycetota</taxon>
        <taxon>Actinomycetes</taxon>
        <taxon>Micrococcales</taxon>
        <taxon>Demequinaceae</taxon>
        <taxon>Demequina</taxon>
    </lineage>
</organism>
<dbReference type="RefSeq" id="WP_062076032.1">
    <property type="nucleotide sequence ID" value="NZ_BBRC01000015.1"/>
</dbReference>
<dbReference type="SUPFAM" id="SSF46689">
    <property type="entry name" value="Homeodomain-like"/>
    <property type="match status" value="1"/>
</dbReference>
<dbReference type="InterPro" id="IPR009057">
    <property type="entry name" value="Homeodomain-like_sf"/>
</dbReference>
<keyword evidence="5" id="KW-1185">Reference proteome</keyword>
<dbReference type="EMBL" id="JACBZO010000001">
    <property type="protein sequence ID" value="NYI41957.1"/>
    <property type="molecule type" value="Genomic_DNA"/>
</dbReference>
<evidence type="ECO:0000313" key="5">
    <source>
        <dbReference type="Proteomes" id="UP000547973"/>
    </source>
</evidence>
<protein>
    <submittedName>
        <fullName evidence="4">AcrR family transcriptional regulator</fullName>
    </submittedName>
</protein>
<reference evidence="4 5" key="1">
    <citation type="submission" date="2020-07" db="EMBL/GenBank/DDBJ databases">
        <title>Sequencing the genomes of 1000 actinobacteria strains.</title>
        <authorList>
            <person name="Klenk H.-P."/>
        </authorList>
    </citation>
    <scope>NUCLEOTIDE SEQUENCE [LARGE SCALE GENOMIC DNA]</scope>
    <source>
        <strain evidence="4 5">DSM 19970</strain>
    </source>
</reference>
<dbReference type="OrthoDB" id="4709704at2"/>
<dbReference type="GO" id="GO:0000976">
    <property type="term" value="F:transcription cis-regulatory region binding"/>
    <property type="evidence" value="ECO:0007669"/>
    <property type="project" value="TreeGrafter"/>
</dbReference>
<evidence type="ECO:0000256" key="2">
    <source>
        <dbReference type="PROSITE-ProRule" id="PRU00335"/>
    </source>
</evidence>
<accession>A0A7Z0CKL2</accession>
<dbReference type="PANTHER" id="PTHR30055">
    <property type="entry name" value="HTH-TYPE TRANSCRIPTIONAL REGULATOR RUTR"/>
    <property type="match status" value="1"/>
</dbReference>
<comment type="caution">
    <text evidence="4">The sequence shown here is derived from an EMBL/GenBank/DDBJ whole genome shotgun (WGS) entry which is preliminary data.</text>
</comment>
<evidence type="ECO:0000259" key="3">
    <source>
        <dbReference type="PROSITE" id="PS50977"/>
    </source>
</evidence>
<proteinExistence type="predicted"/>
<dbReference type="InterPro" id="IPR050109">
    <property type="entry name" value="HTH-type_TetR-like_transc_reg"/>
</dbReference>